<evidence type="ECO:0000256" key="4">
    <source>
        <dbReference type="ARBA" id="ARBA00023136"/>
    </source>
</evidence>
<dbReference type="SUPFAM" id="SSF103473">
    <property type="entry name" value="MFS general substrate transporter"/>
    <property type="match status" value="1"/>
</dbReference>
<evidence type="ECO:0000313" key="8">
    <source>
        <dbReference type="Proteomes" id="UP000763641"/>
    </source>
</evidence>
<feature type="transmembrane region" description="Helical" evidence="5">
    <location>
        <begin position="89"/>
        <end position="108"/>
    </location>
</feature>
<feature type="transmembrane region" description="Helical" evidence="5">
    <location>
        <begin position="52"/>
        <end position="77"/>
    </location>
</feature>
<evidence type="ECO:0000313" key="7">
    <source>
        <dbReference type="EMBL" id="MBM6577560.1"/>
    </source>
</evidence>
<feature type="transmembrane region" description="Helical" evidence="5">
    <location>
        <begin position="260"/>
        <end position="277"/>
    </location>
</feature>
<feature type="transmembrane region" description="Helical" evidence="5">
    <location>
        <begin position="378"/>
        <end position="397"/>
    </location>
</feature>
<dbReference type="InterPro" id="IPR005829">
    <property type="entry name" value="Sugar_transporter_CS"/>
</dbReference>
<sequence>MHETTLDRPRWRSVGLLAAFALANIGGVIAYLPLLTLLLPIKVDVIAGNARIGVLTAAVVAGSLAASGSNIVFGWLGDRAVERGRGRRAGMATGLAATIASYALVAIAATPVALVLAIVVFQIAVNALLSPLFALMAEEVPDRDKGVAGGLLALGNPVASAFSAAVVATLVLGEIGRLAAVAVAIAACFLPLMMRRSAPVVVAEAEVAASALDDRDLIVALGARLLVQVASGVLFVYLLYYLRGMSPVEDSSTVATRAGQLLTIAFIAPLPVAVLVGRVSDRVGRRKPFLLGAAVVAAAGLLGMAGAEGAIVGATMFGLFVMGHAVFLSLHSAFAMQLLPNPRRRGRDLGLLNLANTLPSLLGPLLTWWLATPTDFDAVLIVLAVLTVGGGLAMLAVRGRR</sequence>
<comment type="subcellular location">
    <subcellularLocation>
        <location evidence="1">Membrane</location>
        <topology evidence="1">Multi-pass membrane protein</topology>
    </subcellularLocation>
</comment>
<dbReference type="Gene3D" id="1.20.1250.20">
    <property type="entry name" value="MFS general substrate transporter like domains"/>
    <property type="match status" value="2"/>
</dbReference>
<dbReference type="InterPro" id="IPR036259">
    <property type="entry name" value="MFS_trans_sf"/>
</dbReference>
<dbReference type="PANTHER" id="PTHR23528">
    <property type="match status" value="1"/>
</dbReference>
<feature type="transmembrane region" description="Helical" evidence="5">
    <location>
        <begin position="317"/>
        <end position="339"/>
    </location>
</feature>
<name>A0ABS2D9F1_9SPHN</name>
<comment type="caution">
    <text evidence="7">The sequence shown here is derived from an EMBL/GenBank/DDBJ whole genome shotgun (WGS) entry which is preliminary data.</text>
</comment>
<keyword evidence="3 5" id="KW-1133">Transmembrane helix</keyword>
<feature type="transmembrane region" description="Helical" evidence="5">
    <location>
        <begin position="289"/>
        <end position="311"/>
    </location>
</feature>
<protein>
    <submittedName>
        <fullName evidence="7">MFS transporter</fullName>
    </submittedName>
</protein>
<dbReference type="PROSITE" id="PS00216">
    <property type="entry name" value="SUGAR_TRANSPORT_1"/>
    <property type="match status" value="1"/>
</dbReference>
<accession>A0ABS2D9F1</accession>
<feature type="transmembrane region" description="Helical" evidence="5">
    <location>
        <begin position="178"/>
        <end position="196"/>
    </location>
</feature>
<dbReference type="InterPro" id="IPR011701">
    <property type="entry name" value="MFS"/>
</dbReference>
<evidence type="ECO:0000256" key="2">
    <source>
        <dbReference type="ARBA" id="ARBA00022692"/>
    </source>
</evidence>
<feature type="transmembrane region" description="Helical" evidence="5">
    <location>
        <begin position="351"/>
        <end position="372"/>
    </location>
</feature>
<feature type="transmembrane region" description="Helical" evidence="5">
    <location>
        <begin position="217"/>
        <end position="240"/>
    </location>
</feature>
<feature type="transmembrane region" description="Helical" evidence="5">
    <location>
        <begin position="114"/>
        <end position="135"/>
    </location>
</feature>
<dbReference type="PROSITE" id="PS50850">
    <property type="entry name" value="MFS"/>
    <property type="match status" value="2"/>
</dbReference>
<feature type="transmembrane region" description="Helical" evidence="5">
    <location>
        <begin position="12"/>
        <end position="32"/>
    </location>
</feature>
<dbReference type="PANTHER" id="PTHR23528:SF1">
    <property type="entry name" value="MAJOR FACILITATOR SUPERFAMILY (MFS) PROFILE DOMAIN-CONTAINING PROTEIN"/>
    <property type="match status" value="1"/>
</dbReference>
<evidence type="ECO:0000256" key="5">
    <source>
        <dbReference type="SAM" id="Phobius"/>
    </source>
</evidence>
<feature type="domain" description="Major facilitator superfamily (MFS) profile" evidence="6">
    <location>
        <begin position="1"/>
        <end position="198"/>
    </location>
</feature>
<dbReference type="Pfam" id="PF07690">
    <property type="entry name" value="MFS_1"/>
    <property type="match status" value="1"/>
</dbReference>
<organism evidence="7 8">
    <name type="scientific">Sphingomonas longa</name>
    <dbReference type="NCBI Taxonomy" id="2778730"/>
    <lineage>
        <taxon>Bacteria</taxon>
        <taxon>Pseudomonadati</taxon>
        <taxon>Pseudomonadota</taxon>
        <taxon>Alphaproteobacteria</taxon>
        <taxon>Sphingomonadales</taxon>
        <taxon>Sphingomonadaceae</taxon>
        <taxon>Sphingomonas</taxon>
    </lineage>
</organism>
<evidence type="ECO:0000259" key="6">
    <source>
        <dbReference type="PROSITE" id="PS50850"/>
    </source>
</evidence>
<dbReference type="Proteomes" id="UP000763641">
    <property type="component" value="Unassembled WGS sequence"/>
</dbReference>
<keyword evidence="2 5" id="KW-0812">Transmembrane</keyword>
<dbReference type="RefSeq" id="WP_204199663.1">
    <property type="nucleotide sequence ID" value="NZ_JAFEMC010000004.1"/>
</dbReference>
<proteinExistence type="predicted"/>
<dbReference type="EMBL" id="JAFEMC010000004">
    <property type="protein sequence ID" value="MBM6577560.1"/>
    <property type="molecule type" value="Genomic_DNA"/>
</dbReference>
<dbReference type="InterPro" id="IPR020846">
    <property type="entry name" value="MFS_dom"/>
</dbReference>
<evidence type="ECO:0000256" key="1">
    <source>
        <dbReference type="ARBA" id="ARBA00004141"/>
    </source>
</evidence>
<feature type="domain" description="Major facilitator superfamily (MFS) profile" evidence="6">
    <location>
        <begin position="216"/>
        <end position="401"/>
    </location>
</feature>
<reference evidence="7 8" key="1">
    <citation type="submission" date="2020-12" db="EMBL/GenBank/DDBJ databases">
        <title>Sphingomonas sp.</title>
        <authorList>
            <person name="Kim M.K."/>
        </authorList>
    </citation>
    <scope>NUCLEOTIDE SEQUENCE [LARGE SCALE GENOMIC DNA]</scope>
    <source>
        <strain evidence="7 8">BT552</strain>
    </source>
</reference>
<feature type="transmembrane region" description="Helical" evidence="5">
    <location>
        <begin position="147"/>
        <end position="172"/>
    </location>
</feature>
<keyword evidence="8" id="KW-1185">Reference proteome</keyword>
<keyword evidence="4 5" id="KW-0472">Membrane</keyword>
<evidence type="ECO:0000256" key="3">
    <source>
        <dbReference type="ARBA" id="ARBA00022989"/>
    </source>
</evidence>
<gene>
    <name evidence="7" type="ORF">ILT43_14350</name>
</gene>